<keyword evidence="1" id="KW-0175">Coiled coil</keyword>
<keyword evidence="3" id="KW-1185">Reference proteome</keyword>
<gene>
    <name evidence="2" type="ORF">FJR74_02875</name>
</gene>
<accession>A0ABY2Z0A5</accession>
<dbReference type="Proteomes" id="UP000316851">
    <property type="component" value="Unassembled WGS sequence"/>
</dbReference>
<evidence type="ECO:0000313" key="3">
    <source>
        <dbReference type="Proteomes" id="UP000316851"/>
    </source>
</evidence>
<feature type="coiled-coil region" evidence="1">
    <location>
        <begin position="119"/>
        <end position="146"/>
    </location>
</feature>
<name>A0ABY2Z0A5_9BACT</name>
<proteinExistence type="predicted"/>
<dbReference type="RefSeq" id="WP_140915032.1">
    <property type="nucleotide sequence ID" value="NZ_VHHP01000009.1"/>
</dbReference>
<protein>
    <submittedName>
        <fullName evidence="2">Uncharacterized protein</fullName>
    </submittedName>
</protein>
<reference evidence="2" key="1">
    <citation type="submission" date="2019-06" db="EMBL/GenBank/DDBJ databases">
        <title>Mycoplasma neophronis type strain whole genome sequence.</title>
        <authorList>
            <person name="Spergser J."/>
        </authorList>
    </citation>
    <scope>NUCLEOTIDE SEQUENCE [LARGE SCALE GENOMIC DNA]</scope>
    <source>
        <strain evidence="2">DSM 24097</strain>
    </source>
</reference>
<comment type="caution">
    <text evidence="2">The sequence shown here is derived from an EMBL/GenBank/DDBJ whole genome shotgun (WGS) entry which is preliminary data.</text>
</comment>
<sequence>MDIKKRNILLTVGLLVVGGGAIAGTTFAIQKSANKKNERGSVQNDIKSQVLSTISLIDQAQPSFRYATIKTEFLTNLSDYSISYKNGSVYFYKTNQSISELEAINKILAKERVTINEAITSLKLQYEEYTLKIANIRSEIQTLIDSLNKQTEAQKINKLQNALAVNNINKTDLIDQYITVYNTLKTIYDEEKK</sequence>
<organism evidence="2 3">
    <name type="scientific">Metamycoplasma neophronis</name>
    <dbReference type="NCBI Taxonomy" id="872983"/>
    <lineage>
        <taxon>Bacteria</taxon>
        <taxon>Bacillati</taxon>
        <taxon>Mycoplasmatota</taxon>
        <taxon>Mycoplasmoidales</taxon>
        <taxon>Metamycoplasmataceae</taxon>
        <taxon>Metamycoplasma</taxon>
    </lineage>
</organism>
<dbReference type="EMBL" id="VHHP01000009">
    <property type="protein sequence ID" value="TPR53264.1"/>
    <property type="molecule type" value="Genomic_DNA"/>
</dbReference>
<evidence type="ECO:0000313" key="2">
    <source>
        <dbReference type="EMBL" id="TPR53264.1"/>
    </source>
</evidence>
<evidence type="ECO:0000256" key="1">
    <source>
        <dbReference type="SAM" id="Coils"/>
    </source>
</evidence>